<feature type="domain" description="Mediator complex subunit Med13 C-terminal" evidence="10">
    <location>
        <begin position="631"/>
        <end position="750"/>
    </location>
</feature>
<feature type="compositionally biased region" description="Basic and acidic residues" evidence="9">
    <location>
        <begin position="314"/>
        <end position="323"/>
    </location>
</feature>
<comment type="function">
    <text evidence="8">Component of the SRB8-11 complex. The SRB8-11 complex is a regulatory module of the Mediator complex which is itself involved in regulation of basal and activated RNA polymerase II-dependent transcription. The SRB8-11 complex may be involved in the transcriptional repression of a subset of genes regulated by Mediator. It may inhibit the association of the Mediator complex with RNA polymerase II to form the holoenzyme complex.</text>
</comment>
<dbReference type="InterPro" id="IPR009401">
    <property type="entry name" value="Med13_C"/>
</dbReference>
<evidence type="ECO:0000313" key="12">
    <source>
        <dbReference type="Proteomes" id="UP000818624"/>
    </source>
</evidence>
<feature type="compositionally biased region" description="Low complexity" evidence="9">
    <location>
        <begin position="340"/>
        <end position="354"/>
    </location>
</feature>
<feature type="compositionally biased region" description="Pro residues" evidence="9">
    <location>
        <begin position="256"/>
        <end position="268"/>
    </location>
</feature>
<evidence type="ECO:0000256" key="7">
    <source>
        <dbReference type="ARBA" id="ARBA00023242"/>
    </source>
</evidence>
<reference evidence="11 12" key="1">
    <citation type="journal article" date="2020" name="Elife">
        <title>Loss of centromere function drives karyotype evolution in closely related Malassezia species.</title>
        <authorList>
            <person name="Sankaranarayanan S.R."/>
            <person name="Ianiri G."/>
            <person name="Coelho M.A."/>
            <person name="Reza M.H."/>
            <person name="Thimmappa B.C."/>
            <person name="Ganguly P."/>
            <person name="Vadnala R.N."/>
            <person name="Sun S."/>
            <person name="Siddharthan R."/>
            <person name="Tellgren-Roth C."/>
            <person name="Dawson T.L."/>
            <person name="Heitman J."/>
            <person name="Sanyal K."/>
        </authorList>
    </citation>
    <scope>NUCLEOTIDE SEQUENCE [LARGE SCALE GENOMIC DNA]</scope>
    <source>
        <strain evidence="11">CBS14141</strain>
    </source>
</reference>
<evidence type="ECO:0000256" key="5">
    <source>
        <dbReference type="ARBA" id="ARBA00023159"/>
    </source>
</evidence>
<gene>
    <name evidence="11" type="ORF">GLX27_002463</name>
</gene>
<organism evidence="11 12">
    <name type="scientific">Malassezia furfur</name>
    <name type="common">Pityriasis versicolor infection agent</name>
    <name type="synonym">Pityrosporum furfur</name>
    <dbReference type="NCBI Taxonomy" id="55194"/>
    <lineage>
        <taxon>Eukaryota</taxon>
        <taxon>Fungi</taxon>
        <taxon>Dikarya</taxon>
        <taxon>Basidiomycota</taxon>
        <taxon>Ustilaginomycotina</taxon>
        <taxon>Malasseziomycetes</taxon>
        <taxon>Malasseziales</taxon>
        <taxon>Malasseziaceae</taxon>
        <taxon>Malassezia</taxon>
    </lineage>
</organism>
<keyword evidence="4 8" id="KW-0805">Transcription regulation</keyword>
<evidence type="ECO:0000256" key="8">
    <source>
        <dbReference type="RuleBase" id="RU364134"/>
    </source>
</evidence>
<feature type="compositionally biased region" description="Polar residues" evidence="9">
    <location>
        <begin position="329"/>
        <end position="339"/>
    </location>
</feature>
<comment type="similarity">
    <text evidence="2 8">Belongs to the Mediator complex subunit 13 family.</text>
</comment>
<evidence type="ECO:0000256" key="9">
    <source>
        <dbReference type="SAM" id="MobiDB-lite"/>
    </source>
</evidence>
<evidence type="ECO:0000256" key="3">
    <source>
        <dbReference type="ARBA" id="ARBA00022491"/>
    </source>
</evidence>
<feature type="compositionally biased region" description="Basic and acidic residues" evidence="9">
    <location>
        <begin position="219"/>
        <end position="244"/>
    </location>
</feature>
<name>A0ABY8EQC6_MALFU</name>
<evidence type="ECO:0000256" key="6">
    <source>
        <dbReference type="ARBA" id="ARBA00023163"/>
    </source>
</evidence>
<dbReference type="EMBL" id="CP046235">
    <property type="protein sequence ID" value="WFD47801.1"/>
    <property type="molecule type" value="Genomic_DNA"/>
</dbReference>
<keyword evidence="3 8" id="KW-0678">Repressor</keyword>
<comment type="subunit">
    <text evidence="8">Component of the SRB8-11 complex, which itself associates with the Mediator complex.</text>
</comment>
<evidence type="ECO:0000259" key="10">
    <source>
        <dbReference type="Pfam" id="PF06333"/>
    </source>
</evidence>
<feature type="region of interest" description="Disordered" evidence="9">
    <location>
        <begin position="309"/>
        <end position="361"/>
    </location>
</feature>
<sequence>MGTEAMPWQPLAMEYEAGDMPVTRPEEKPIVLLPSLAPATFLGAVPYTSTPSAMRLSDALKGSLSQTHADDTALCRVRVLIHAPPSALPTDALDMGLEMGQDAISVTLSWPAALCLQRVPSTQASDALVPLREQSVMALLNAARAPAAPRTPPHAPLLPDVHVHGPGAPLAANELDDDVFQGIGQLTEDDLRFFDGPGEAPTPHNMPLIQGPGAPEATARADVELKSVSELDTEPRSVSEHDVETAPAPVPQDASSPPPAAALAPPPLPVLKSSSPVYTPSAWSPERSARLADKYDVHGKFYTPSALRDRKRAHSFEADERRTAMRLSPRTSTPQSTALSSPSTHVSPSDSSGSSDDEPDVPLTMRAALLYRLHTSAWAPPPAPLKHEAAPASEQARLASAALGHVLAPAARATLPTWGALSTTCAAVRLATPRLLVGCQRAVVEVDADAMDAWPTLGLEPVDGPKRMHVAAVLVGDVDTAAVREWLVGLQRTYARLRMGSLSPCDVYVLRNRHLEHTTGQSAALVDAFQAASPADARAVLVVHAPDAQHAAEQAYEMWHSAHTVLPVPRAAVQPAATQQPAYLAQQVHALYNAAARAHSQMRPTAALAPSHYDPCRYLRPRCALRLDARDGPHEVLQHGAVLHVAYEVRERARGMCVRVAGIDDRAQRTFLHAWTATDADADVARVWETACKEMHEAVGVSWHVIVSRAGAMPPDEVRAWAALNASGTLRRDRCALDVVVVCVELGAPLLPCAALDGTPHAVLAGERMAILQEPLVLALHTAYVRGRDGADAWSVHLVHVLAAHPARPVVLEAYMADVVIHLAAMQHITTMRWPASRATALPWHLAILMCS</sequence>
<dbReference type="Pfam" id="PF06333">
    <property type="entry name" value="Med13_C"/>
    <property type="match status" value="1"/>
</dbReference>
<dbReference type="Proteomes" id="UP000818624">
    <property type="component" value="Chromosome 2"/>
</dbReference>
<keyword evidence="12" id="KW-1185">Reference proteome</keyword>
<accession>A0ABY8EQC6</accession>
<feature type="region of interest" description="Disordered" evidence="9">
    <location>
        <begin position="194"/>
        <end position="268"/>
    </location>
</feature>
<evidence type="ECO:0000256" key="1">
    <source>
        <dbReference type="ARBA" id="ARBA00004123"/>
    </source>
</evidence>
<evidence type="ECO:0000256" key="4">
    <source>
        <dbReference type="ARBA" id="ARBA00023015"/>
    </source>
</evidence>
<keyword evidence="6 8" id="KW-0804">Transcription</keyword>
<comment type="subcellular location">
    <subcellularLocation>
        <location evidence="1 8">Nucleus</location>
    </subcellularLocation>
</comment>
<evidence type="ECO:0000313" key="11">
    <source>
        <dbReference type="EMBL" id="WFD47801.1"/>
    </source>
</evidence>
<keyword evidence="7 8" id="KW-0539">Nucleus</keyword>
<keyword evidence="5 8" id="KW-0010">Activator</keyword>
<protein>
    <recommendedName>
        <fullName evidence="8">Mediator of RNA polymerase II transcription subunit 13</fullName>
    </recommendedName>
    <alternativeName>
        <fullName evidence="8">Mediator complex subunit 13</fullName>
    </alternativeName>
</protein>
<proteinExistence type="inferred from homology"/>
<evidence type="ECO:0000256" key="2">
    <source>
        <dbReference type="ARBA" id="ARBA00009354"/>
    </source>
</evidence>